<dbReference type="EMBL" id="CAACVS010000531">
    <property type="protein sequence ID" value="VEU43269.1"/>
    <property type="molecule type" value="Genomic_DNA"/>
</dbReference>
<dbReference type="OrthoDB" id="5994at2759"/>
<dbReference type="InterPro" id="IPR001787">
    <property type="entry name" value="Ribosomal_bL21"/>
</dbReference>
<dbReference type="Pfam" id="PF00829">
    <property type="entry name" value="Ribosomal_L21p"/>
    <property type="match status" value="1"/>
</dbReference>
<dbReference type="PANTHER" id="PTHR21349">
    <property type="entry name" value="50S RIBOSOMAL PROTEIN L21"/>
    <property type="match status" value="1"/>
</dbReference>
<dbReference type="AlphaFoldDB" id="A0A448ZMK6"/>
<proteinExistence type="inferred from homology"/>
<keyword evidence="7" id="KW-1185">Reference proteome</keyword>
<evidence type="ECO:0000256" key="2">
    <source>
        <dbReference type="ARBA" id="ARBA00022980"/>
    </source>
</evidence>
<dbReference type="InterPro" id="IPR036164">
    <property type="entry name" value="bL21-like_sf"/>
</dbReference>
<accession>A0A448ZMK6</accession>
<name>A0A448ZMK6_9STRA</name>
<dbReference type="PANTHER" id="PTHR21349:SF0">
    <property type="entry name" value="LARGE RIBOSOMAL SUBUNIT PROTEIN BL21M"/>
    <property type="match status" value="1"/>
</dbReference>
<feature type="compositionally biased region" description="Acidic residues" evidence="5">
    <location>
        <begin position="123"/>
        <end position="153"/>
    </location>
</feature>
<reference evidence="6 7" key="1">
    <citation type="submission" date="2019-01" db="EMBL/GenBank/DDBJ databases">
        <authorList>
            <person name="Ferrante I. M."/>
        </authorList>
    </citation>
    <scope>NUCLEOTIDE SEQUENCE [LARGE SCALE GENOMIC DNA]</scope>
    <source>
        <strain evidence="6 7">B856</strain>
    </source>
</reference>
<evidence type="ECO:0000256" key="3">
    <source>
        <dbReference type="ARBA" id="ARBA00023274"/>
    </source>
</evidence>
<gene>
    <name evidence="6" type="ORF">PSNMU_V1.4_AUG-EV-PASAV3_0103190</name>
</gene>
<dbReference type="Proteomes" id="UP000291116">
    <property type="component" value="Unassembled WGS sequence"/>
</dbReference>
<dbReference type="GO" id="GO:0003723">
    <property type="term" value="F:RNA binding"/>
    <property type="evidence" value="ECO:0007669"/>
    <property type="project" value="InterPro"/>
</dbReference>
<keyword evidence="3" id="KW-0687">Ribonucleoprotein</keyword>
<dbReference type="InterPro" id="IPR028909">
    <property type="entry name" value="bL21-like"/>
</dbReference>
<evidence type="ECO:0000256" key="5">
    <source>
        <dbReference type="SAM" id="MobiDB-lite"/>
    </source>
</evidence>
<dbReference type="HAMAP" id="MF_01363">
    <property type="entry name" value="Ribosomal_bL21"/>
    <property type="match status" value="1"/>
</dbReference>
<evidence type="ECO:0000313" key="6">
    <source>
        <dbReference type="EMBL" id="VEU43269.1"/>
    </source>
</evidence>
<protein>
    <recommendedName>
        <fullName evidence="4">Large ribosomal subunit protein bL21m</fullName>
    </recommendedName>
</protein>
<sequence length="334" mass="36889">MNSAVSIAGRRWRSSRAGMGLVRQRLAMGLASPPSLDRCGAFGFKAFSSGDSEPTAPKTPSSFAVVDHSRAYEASMEGRHGQQLALARLEGIGKDDLPFDPFEEEERKFLEEEEERAKLLEAADGEGGDVEEADEFGLEEEDDDEEEEDNDDETTGRYNRDGSVRLKKSVLATLRAGYPAGGLFAVVELAGSQHKVTTDDLLVVNKLKPIENYPIGSVHTLTDVLLVGSSHRTLVGMPRVAGAEVDVMVEEITQDAKVVIFKKRRRKHSQRKNGFRRDLMLLRVLDVRLPEEHRDHAHVGRDESLEDLDTVNQRIGGDDEVSRFDNGGRSMASA</sequence>
<evidence type="ECO:0000256" key="4">
    <source>
        <dbReference type="ARBA" id="ARBA00044129"/>
    </source>
</evidence>
<feature type="region of interest" description="Disordered" evidence="5">
    <location>
        <begin position="119"/>
        <end position="160"/>
    </location>
</feature>
<keyword evidence="2" id="KW-0689">Ribosomal protein</keyword>
<comment type="similarity">
    <text evidence="1">Belongs to the bacterial ribosomal protein bL21 family.</text>
</comment>
<dbReference type="GO" id="GO:0006412">
    <property type="term" value="P:translation"/>
    <property type="evidence" value="ECO:0007669"/>
    <property type="project" value="InterPro"/>
</dbReference>
<dbReference type="SUPFAM" id="SSF141091">
    <property type="entry name" value="L21p-like"/>
    <property type="match status" value="1"/>
</dbReference>
<dbReference type="NCBIfam" id="TIGR00061">
    <property type="entry name" value="L21"/>
    <property type="match status" value="1"/>
</dbReference>
<dbReference type="GO" id="GO:0003735">
    <property type="term" value="F:structural constituent of ribosome"/>
    <property type="evidence" value="ECO:0007669"/>
    <property type="project" value="InterPro"/>
</dbReference>
<organism evidence="6 7">
    <name type="scientific">Pseudo-nitzschia multistriata</name>
    <dbReference type="NCBI Taxonomy" id="183589"/>
    <lineage>
        <taxon>Eukaryota</taxon>
        <taxon>Sar</taxon>
        <taxon>Stramenopiles</taxon>
        <taxon>Ochrophyta</taxon>
        <taxon>Bacillariophyta</taxon>
        <taxon>Bacillariophyceae</taxon>
        <taxon>Bacillariophycidae</taxon>
        <taxon>Bacillariales</taxon>
        <taxon>Bacillariaceae</taxon>
        <taxon>Pseudo-nitzschia</taxon>
    </lineage>
</organism>
<dbReference type="GO" id="GO:0005762">
    <property type="term" value="C:mitochondrial large ribosomal subunit"/>
    <property type="evidence" value="ECO:0007669"/>
    <property type="project" value="TreeGrafter"/>
</dbReference>
<evidence type="ECO:0000256" key="1">
    <source>
        <dbReference type="ARBA" id="ARBA00008563"/>
    </source>
</evidence>
<evidence type="ECO:0000313" key="7">
    <source>
        <dbReference type="Proteomes" id="UP000291116"/>
    </source>
</evidence>